<dbReference type="Gene3D" id="3.30.700.10">
    <property type="entry name" value="Glycoprotein, Type 4 Pilin"/>
    <property type="match status" value="1"/>
</dbReference>
<keyword evidence="2" id="KW-0488">Methylation</keyword>
<evidence type="ECO:0000256" key="4">
    <source>
        <dbReference type="ARBA" id="ARBA00022989"/>
    </source>
</evidence>
<dbReference type="PRINTS" id="PR00813">
    <property type="entry name" value="BCTERIALGSPG"/>
</dbReference>
<proteinExistence type="predicted"/>
<comment type="subcellular location">
    <subcellularLocation>
        <location evidence="1">Membrane</location>
        <topology evidence="1">Single-pass membrane protein</topology>
    </subcellularLocation>
</comment>
<evidence type="ECO:0000313" key="8">
    <source>
        <dbReference type="Proteomes" id="UP000176689"/>
    </source>
</evidence>
<evidence type="ECO:0000256" key="3">
    <source>
        <dbReference type="ARBA" id="ARBA00022692"/>
    </source>
</evidence>
<evidence type="ECO:0008006" key="9">
    <source>
        <dbReference type="Google" id="ProtNLM"/>
    </source>
</evidence>
<evidence type="ECO:0000256" key="1">
    <source>
        <dbReference type="ARBA" id="ARBA00004167"/>
    </source>
</evidence>
<keyword evidence="4 6" id="KW-1133">Transmembrane helix</keyword>
<evidence type="ECO:0000256" key="2">
    <source>
        <dbReference type="ARBA" id="ARBA00022481"/>
    </source>
</evidence>
<dbReference type="InterPro" id="IPR000983">
    <property type="entry name" value="Bac_GSPG_pilin"/>
</dbReference>
<organism evidence="7 8">
    <name type="scientific">Candidatus Kaiserbacteria bacterium RIFCSPHIGHO2_12_FULL_53_13</name>
    <dbReference type="NCBI Taxonomy" id="1798502"/>
    <lineage>
        <taxon>Bacteria</taxon>
        <taxon>Candidatus Kaiseribacteriota</taxon>
    </lineage>
</organism>
<dbReference type="InterPro" id="IPR012902">
    <property type="entry name" value="N_methyl_site"/>
</dbReference>
<dbReference type="GO" id="GO:0016020">
    <property type="term" value="C:membrane"/>
    <property type="evidence" value="ECO:0007669"/>
    <property type="project" value="UniProtKB-SubCell"/>
</dbReference>
<evidence type="ECO:0000256" key="6">
    <source>
        <dbReference type="SAM" id="Phobius"/>
    </source>
</evidence>
<gene>
    <name evidence="7" type="ORF">A3F27_00710</name>
</gene>
<dbReference type="NCBIfam" id="TIGR02532">
    <property type="entry name" value="IV_pilin_GFxxxE"/>
    <property type="match status" value="1"/>
</dbReference>
<keyword evidence="3 6" id="KW-0812">Transmembrane</keyword>
<dbReference type="GO" id="GO:0015628">
    <property type="term" value="P:protein secretion by the type II secretion system"/>
    <property type="evidence" value="ECO:0007669"/>
    <property type="project" value="InterPro"/>
</dbReference>
<reference evidence="7 8" key="1">
    <citation type="journal article" date="2016" name="Nat. Commun.">
        <title>Thousands of microbial genomes shed light on interconnected biogeochemical processes in an aquifer system.</title>
        <authorList>
            <person name="Anantharaman K."/>
            <person name="Brown C.T."/>
            <person name="Hug L.A."/>
            <person name="Sharon I."/>
            <person name="Castelle C.J."/>
            <person name="Probst A.J."/>
            <person name="Thomas B.C."/>
            <person name="Singh A."/>
            <person name="Wilkins M.J."/>
            <person name="Karaoz U."/>
            <person name="Brodie E.L."/>
            <person name="Williams K.H."/>
            <person name="Hubbard S.S."/>
            <person name="Banfield J.F."/>
        </authorList>
    </citation>
    <scope>NUCLEOTIDE SEQUENCE [LARGE SCALE GENOMIC DNA]</scope>
</reference>
<dbReference type="InterPro" id="IPR045584">
    <property type="entry name" value="Pilin-like"/>
</dbReference>
<dbReference type="Proteomes" id="UP000176689">
    <property type="component" value="Unassembled WGS sequence"/>
</dbReference>
<evidence type="ECO:0000313" key="7">
    <source>
        <dbReference type="EMBL" id="OGG69803.1"/>
    </source>
</evidence>
<dbReference type="PANTHER" id="PTHR30093:SF44">
    <property type="entry name" value="TYPE II SECRETION SYSTEM CORE PROTEIN G"/>
    <property type="match status" value="1"/>
</dbReference>
<keyword evidence="5 6" id="KW-0472">Membrane</keyword>
<sequence length="171" mass="17878">MDDISKETRNKGFTLIELLVVIAIIGILSSVVLASLNSARQKGRDARRVSDVKQLQLALELYYDATGGYPLALSTANLVTNGYISVVPIDPSSTTSCTDGTQASCYKYAPLLVGSACASYHLGATLEVTSNSALNNDSDAAAGTVCVGTVNNTSNLDFTSTSADAIYDVKP</sequence>
<dbReference type="PANTHER" id="PTHR30093">
    <property type="entry name" value="GENERAL SECRETION PATHWAY PROTEIN G"/>
    <property type="match status" value="1"/>
</dbReference>
<dbReference type="PROSITE" id="PS00409">
    <property type="entry name" value="PROKAR_NTER_METHYL"/>
    <property type="match status" value="1"/>
</dbReference>
<dbReference type="SUPFAM" id="SSF54523">
    <property type="entry name" value="Pili subunits"/>
    <property type="match status" value="1"/>
</dbReference>
<protein>
    <recommendedName>
        <fullName evidence="9">Type II secretion system protein GspG C-terminal domain-containing protein</fullName>
    </recommendedName>
</protein>
<feature type="transmembrane region" description="Helical" evidence="6">
    <location>
        <begin position="12"/>
        <end position="34"/>
    </location>
</feature>
<dbReference type="GO" id="GO:0015627">
    <property type="term" value="C:type II protein secretion system complex"/>
    <property type="evidence" value="ECO:0007669"/>
    <property type="project" value="InterPro"/>
</dbReference>
<dbReference type="AlphaFoldDB" id="A0A1F6E7V8"/>
<evidence type="ECO:0000256" key="5">
    <source>
        <dbReference type="ARBA" id="ARBA00023136"/>
    </source>
</evidence>
<dbReference type="EMBL" id="MFLP01000028">
    <property type="protein sequence ID" value="OGG69803.1"/>
    <property type="molecule type" value="Genomic_DNA"/>
</dbReference>
<comment type="caution">
    <text evidence="7">The sequence shown here is derived from an EMBL/GenBank/DDBJ whole genome shotgun (WGS) entry which is preliminary data.</text>
</comment>
<name>A0A1F6E7V8_9BACT</name>
<accession>A0A1F6E7V8</accession>
<dbReference type="Pfam" id="PF07963">
    <property type="entry name" value="N_methyl"/>
    <property type="match status" value="1"/>
</dbReference>